<feature type="transmembrane region" description="Helical" evidence="10">
    <location>
        <begin position="86"/>
        <end position="109"/>
    </location>
</feature>
<evidence type="ECO:0000256" key="9">
    <source>
        <dbReference type="ARBA" id="ARBA00049940"/>
    </source>
</evidence>
<feature type="transmembrane region" description="Helical" evidence="10">
    <location>
        <begin position="21"/>
        <end position="40"/>
    </location>
</feature>
<evidence type="ECO:0000313" key="11">
    <source>
        <dbReference type="EMBL" id="UTI66491.1"/>
    </source>
</evidence>
<keyword evidence="6 10" id="KW-0407">Ion channel</keyword>
<keyword evidence="4 10" id="KW-1133">Transmembrane helix</keyword>
<keyword evidence="3 10" id="KW-0812">Transmembrane</keyword>
<dbReference type="EMBL" id="CP098502">
    <property type="protein sequence ID" value="UTI66491.1"/>
    <property type="molecule type" value="Genomic_DNA"/>
</dbReference>
<dbReference type="Proteomes" id="UP001056035">
    <property type="component" value="Chromosome"/>
</dbReference>
<keyword evidence="10" id="KW-0915">Sodium</keyword>
<evidence type="ECO:0000256" key="3">
    <source>
        <dbReference type="ARBA" id="ARBA00022692"/>
    </source>
</evidence>
<dbReference type="HAMAP" id="MF_00454">
    <property type="entry name" value="FluC"/>
    <property type="match status" value="1"/>
</dbReference>
<keyword evidence="12" id="KW-1185">Reference proteome</keyword>
<dbReference type="InterPro" id="IPR003691">
    <property type="entry name" value="FluC"/>
</dbReference>
<keyword evidence="5 10" id="KW-0472">Membrane</keyword>
<dbReference type="PANTHER" id="PTHR28259:SF1">
    <property type="entry name" value="FLUORIDE EXPORT PROTEIN 1-RELATED"/>
    <property type="match status" value="1"/>
</dbReference>
<dbReference type="Pfam" id="PF02537">
    <property type="entry name" value="CRCB"/>
    <property type="match status" value="1"/>
</dbReference>
<evidence type="ECO:0000256" key="2">
    <source>
        <dbReference type="ARBA" id="ARBA00022475"/>
    </source>
</evidence>
<evidence type="ECO:0000256" key="7">
    <source>
        <dbReference type="ARBA" id="ARBA00035120"/>
    </source>
</evidence>
<protein>
    <recommendedName>
        <fullName evidence="10">Fluoride-specific ion channel FluC</fullName>
    </recommendedName>
</protein>
<proteinExistence type="inferred from homology"/>
<comment type="activity regulation">
    <text evidence="10">Na(+) is not transported, but it plays an essential structural role and its presence is essential for fluoride channel function.</text>
</comment>
<evidence type="ECO:0000256" key="4">
    <source>
        <dbReference type="ARBA" id="ARBA00022989"/>
    </source>
</evidence>
<evidence type="ECO:0000256" key="6">
    <source>
        <dbReference type="ARBA" id="ARBA00023303"/>
    </source>
</evidence>
<evidence type="ECO:0000256" key="8">
    <source>
        <dbReference type="ARBA" id="ARBA00035585"/>
    </source>
</evidence>
<sequence length="149" mass="15007">MAPPPAAAPPRTHRQAPPPDAIEVGAVFAGGVAGALARAALAHTWTHDTAQWPWATLLVNVVGAFLLGAVAAAFRRGPGRAGVPRALLGTGVCGALTTFSTLQVELVLMLRDGHAGLAAGYGGASLVLGLTAVWAGDHVVRARLGERAA</sequence>
<reference evidence="11 12" key="1">
    <citation type="submission" date="2022-06" db="EMBL/GenBank/DDBJ databases">
        <title>Paraconexibacter antarcticus.</title>
        <authorList>
            <person name="Kim C.S."/>
        </authorList>
    </citation>
    <scope>NUCLEOTIDE SEQUENCE [LARGE SCALE GENOMIC DNA]</scope>
    <source>
        <strain evidence="11 12">02-257</strain>
    </source>
</reference>
<comment type="catalytic activity">
    <reaction evidence="8">
        <text>fluoride(in) = fluoride(out)</text>
        <dbReference type="Rhea" id="RHEA:76159"/>
        <dbReference type="ChEBI" id="CHEBI:17051"/>
    </reaction>
    <physiologicalReaction direction="left-to-right" evidence="8">
        <dbReference type="Rhea" id="RHEA:76160"/>
    </physiologicalReaction>
</comment>
<evidence type="ECO:0000256" key="1">
    <source>
        <dbReference type="ARBA" id="ARBA00004651"/>
    </source>
</evidence>
<feature type="transmembrane region" description="Helical" evidence="10">
    <location>
        <begin position="52"/>
        <end position="74"/>
    </location>
</feature>
<dbReference type="NCBIfam" id="NF010812">
    <property type="entry name" value="PRK14216.1"/>
    <property type="match status" value="1"/>
</dbReference>
<organism evidence="11 12">
    <name type="scientific">Paraconexibacter antarcticus</name>
    <dbReference type="NCBI Taxonomy" id="2949664"/>
    <lineage>
        <taxon>Bacteria</taxon>
        <taxon>Bacillati</taxon>
        <taxon>Actinomycetota</taxon>
        <taxon>Thermoleophilia</taxon>
        <taxon>Solirubrobacterales</taxon>
        <taxon>Paraconexibacteraceae</taxon>
        <taxon>Paraconexibacter</taxon>
    </lineage>
</organism>
<accession>A0ABY5DXS3</accession>
<evidence type="ECO:0000256" key="10">
    <source>
        <dbReference type="HAMAP-Rule" id="MF_00454"/>
    </source>
</evidence>
<evidence type="ECO:0000313" key="12">
    <source>
        <dbReference type="Proteomes" id="UP001056035"/>
    </source>
</evidence>
<keyword evidence="2 10" id="KW-1003">Cell membrane</keyword>
<keyword evidence="10" id="KW-0479">Metal-binding</keyword>
<gene>
    <name evidence="10 11" type="primary">crcB</name>
    <name evidence="10" type="synonym">fluC</name>
    <name evidence="11" type="ORF">NBH00_09825</name>
</gene>
<evidence type="ECO:0000256" key="5">
    <source>
        <dbReference type="ARBA" id="ARBA00023136"/>
    </source>
</evidence>
<keyword evidence="10" id="KW-0406">Ion transport</keyword>
<dbReference type="PANTHER" id="PTHR28259">
    <property type="entry name" value="FLUORIDE EXPORT PROTEIN 1-RELATED"/>
    <property type="match status" value="1"/>
</dbReference>
<comment type="subcellular location">
    <subcellularLocation>
        <location evidence="1 10">Cell membrane</location>
        <topology evidence="1 10">Multi-pass membrane protein</topology>
    </subcellularLocation>
</comment>
<name>A0ABY5DXS3_9ACTN</name>
<feature type="transmembrane region" description="Helical" evidence="10">
    <location>
        <begin position="115"/>
        <end position="135"/>
    </location>
</feature>
<comment type="function">
    <text evidence="9 10">Fluoride-specific ion channel. Important for reducing fluoride concentration in the cell, thus reducing its toxicity.</text>
</comment>
<feature type="binding site" evidence="10">
    <location>
        <position position="94"/>
    </location>
    <ligand>
        <name>Na(+)</name>
        <dbReference type="ChEBI" id="CHEBI:29101"/>
        <note>structural</note>
    </ligand>
</feature>
<comment type="similarity">
    <text evidence="7 10">Belongs to the fluoride channel Fluc/FEX (TC 1.A.43) family.</text>
</comment>
<keyword evidence="10" id="KW-0813">Transport</keyword>
<feature type="binding site" evidence="10">
    <location>
        <position position="97"/>
    </location>
    <ligand>
        <name>Na(+)</name>
        <dbReference type="ChEBI" id="CHEBI:29101"/>
        <note>structural</note>
    </ligand>
</feature>